<organism evidence="2 3">
    <name type="scientific">Bacteroides ovatus (strain ATCC 8483 / DSM 1896 / JCM 5824 / BCRC 10623 / CCUG 4943 / NCTC 11153)</name>
    <dbReference type="NCBI Taxonomy" id="411476"/>
    <lineage>
        <taxon>Bacteria</taxon>
        <taxon>Pseudomonadati</taxon>
        <taxon>Bacteroidota</taxon>
        <taxon>Bacteroidia</taxon>
        <taxon>Bacteroidales</taxon>
        <taxon>Bacteroidaceae</taxon>
        <taxon>Bacteroides</taxon>
    </lineage>
</organism>
<dbReference type="PROSITE" id="PS51257">
    <property type="entry name" value="PROKAR_LIPOPROTEIN"/>
    <property type="match status" value="1"/>
</dbReference>
<dbReference type="Proteomes" id="UP000005475">
    <property type="component" value="Unassembled WGS sequence"/>
</dbReference>
<reference evidence="3" key="2">
    <citation type="submission" date="2007-04" db="EMBL/GenBank/DDBJ databases">
        <title>Draft genome sequence of Bacteroides ovatus (ATCC 8483).</title>
        <authorList>
            <person name="Sudarsanam P."/>
            <person name="Ley R."/>
            <person name="Guruge J."/>
            <person name="Turnbaugh P.J."/>
            <person name="Mahowald M."/>
            <person name="Liep D."/>
            <person name="Gordon J."/>
        </authorList>
    </citation>
    <scope>NUCLEOTIDE SEQUENCE [LARGE SCALE GENOMIC DNA]</scope>
    <source>
        <strain evidence="3">ATCC 8483 / DSM 1896 / JCM 5824 / BCRC 10623 / CCUG 4943 / NCTC 11153</strain>
    </source>
</reference>
<name>A0AAN3ABM6_BACO1</name>
<evidence type="ECO:0000256" key="1">
    <source>
        <dbReference type="SAM" id="SignalP"/>
    </source>
</evidence>
<dbReference type="AlphaFoldDB" id="A0AAN3ABM6"/>
<evidence type="ECO:0008006" key="4">
    <source>
        <dbReference type="Google" id="ProtNLM"/>
    </source>
</evidence>
<evidence type="ECO:0000313" key="3">
    <source>
        <dbReference type="Proteomes" id="UP000005475"/>
    </source>
</evidence>
<feature type="chain" id="PRO_5042906282" description="DUF5013 domain-containing protein" evidence="1">
    <location>
        <begin position="22"/>
        <end position="697"/>
    </location>
</feature>
<dbReference type="GeneID" id="29451978"/>
<comment type="caution">
    <text evidence="2">The sequence shown here is derived from an EMBL/GenBank/DDBJ whole genome shotgun (WGS) entry which is preliminary data.</text>
</comment>
<feature type="signal peptide" evidence="1">
    <location>
        <begin position="1"/>
        <end position="21"/>
    </location>
</feature>
<reference evidence="2 3" key="1">
    <citation type="submission" date="2007-03" db="EMBL/GenBank/DDBJ databases">
        <authorList>
            <person name="Fulton L."/>
            <person name="Clifton S."/>
            <person name="Fulton B."/>
            <person name="Xu J."/>
            <person name="Minx P."/>
            <person name="Pepin K.H."/>
            <person name="Johnson M."/>
            <person name="Thiruvilangam P."/>
            <person name="Bhonagiri V."/>
            <person name="Nash W.E."/>
            <person name="Mardis E.R."/>
            <person name="Wilson R.K."/>
        </authorList>
    </citation>
    <scope>NUCLEOTIDE SEQUENCE [LARGE SCALE GENOMIC DNA]</scope>
    <source>
        <strain evidence="3">ATCC 8483 / DSM 1896 / JCM 5824 / BCRC 10623 / CCUG 4943 / NCTC 11153</strain>
    </source>
</reference>
<accession>A0AAN3ABM6</accession>
<sequence>MKKIMNNILAACLLSSLIACTLDDPYMPVNPEEKPAPPVVTEYQPVALTIGANGRFDVSGSSVKIGLNGKNSTYGVCLPQIAQGHFIAEVTADKTTNFGLAIVREKNGKPDFNNYTSVSVCTESGVSTVRVLDRQDGIDNVLDNTKKINKNDYSFRYSIPLNNSYFSVPFTASTGKARIIRNKISGFFHFYVSVGKEIDGKFHENWIELAQSKDWGGQGQNYFICPIVRNGNENSTEVNFSDIRFEEFSAEDVVESSPEFDVKQRNFTWAGFPGDATVISFNPKHCPAAAQNRQFVFWSEANFVPAWHMNNELLYCYEFAETWSDLSKGCFEPMSDRLLAHAKVDIIENNKVRKVVKYHYALVNPDYKAPYPDGIYPEVDEYYTFYADGVGVRRIEYIQKQAGQAYYRYHELSEPMVISGSSSIPSDHVKQPAFSISNLSGNRYDLYPAKPFDEVNQNVKNWKEQIYTAHLNNAPDAFSVFSYTPERPEVSPLPIENDLTWHDINYQMSHWPVDKQPYLNARYGDYDKSTATWPSQVSHSSLIGVEAKGDVSWNTAYQINSDGNKYRVYLMLLGINQPDAASDIDAYTRGWLYMGSPTNLNGVSYNPDVTGYSKREMVLMKTTGTGSCQFTCNPTGAVKNPVFRIDNWTGSGNVTVKVGGKTLVSDSDYLSDKVGGSLVIWLNKTISSTFSVEIIPV</sequence>
<dbReference type="EMBL" id="AAXF02000038">
    <property type="protein sequence ID" value="EDO13483.1"/>
    <property type="molecule type" value="Genomic_DNA"/>
</dbReference>
<evidence type="ECO:0000313" key="2">
    <source>
        <dbReference type="EMBL" id="EDO13483.1"/>
    </source>
</evidence>
<proteinExistence type="predicted"/>
<gene>
    <name evidence="2" type="ORF">BACOVA_00836</name>
</gene>
<dbReference type="RefSeq" id="WP_004297098.1">
    <property type="nucleotide sequence ID" value="NZ_DS264561.1"/>
</dbReference>
<protein>
    <recommendedName>
        <fullName evidence="4">DUF5013 domain-containing protein</fullName>
    </recommendedName>
</protein>
<keyword evidence="1" id="KW-0732">Signal</keyword>